<dbReference type="GO" id="GO:0005975">
    <property type="term" value="P:carbohydrate metabolic process"/>
    <property type="evidence" value="ECO:0007669"/>
    <property type="project" value="TreeGrafter"/>
</dbReference>
<sequence length="179" mass="20171">MSNLENYMKQQAIFCEQNDSISKNLYSEYGVKRGLRDEKGQGVLTGLTNISNIKAFEYRDGVKSPCDGELSYRGYNIKDLVTGSKGKRFVFEEGAYLLLFGELPTDTQLMEFQGRLSDCMELPTNFTRDVIMKAPTSDIMGSMTRSILTLGSYDKEKESLEMITGFACTINAIEKNKKD</sequence>
<protein>
    <recommendedName>
        <fullName evidence="5">Citrate (Si)-synthase</fullName>
    </recommendedName>
</protein>
<dbReference type="GO" id="GO:0046912">
    <property type="term" value="F:acyltransferase activity, acyl groups converted into alkyl on transfer"/>
    <property type="evidence" value="ECO:0007669"/>
    <property type="project" value="InterPro"/>
</dbReference>
<keyword evidence="4" id="KW-1185">Reference proteome</keyword>
<comment type="similarity">
    <text evidence="1">Belongs to the citrate synthase family.</text>
</comment>
<keyword evidence="2" id="KW-0808">Transferase</keyword>
<dbReference type="PANTHER" id="PTHR11739:SF4">
    <property type="entry name" value="CITRATE SYNTHASE, PEROXISOMAL"/>
    <property type="match status" value="1"/>
</dbReference>
<dbReference type="SUPFAM" id="SSF48256">
    <property type="entry name" value="Citrate synthase"/>
    <property type="match status" value="1"/>
</dbReference>
<dbReference type="PANTHER" id="PTHR11739">
    <property type="entry name" value="CITRATE SYNTHASE"/>
    <property type="match status" value="1"/>
</dbReference>
<gene>
    <name evidence="3" type="ORF">M72_27071</name>
</gene>
<evidence type="ECO:0000313" key="4">
    <source>
        <dbReference type="Proteomes" id="UP000049979"/>
    </source>
</evidence>
<evidence type="ECO:0000313" key="3">
    <source>
        <dbReference type="EMBL" id="CRL36751.1"/>
    </source>
</evidence>
<evidence type="ECO:0008006" key="5">
    <source>
        <dbReference type="Google" id="ProtNLM"/>
    </source>
</evidence>
<dbReference type="InterPro" id="IPR036969">
    <property type="entry name" value="Citrate_synthase_sf"/>
</dbReference>
<dbReference type="GO" id="GO:0006099">
    <property type="term" value="P:tricarboxylic acid cycle"/>
    <property type="evidence" value="ECO:0007669"/>
    <property type="project" value="TreeGrafter"/>
</dbReference>
<evidence type="ECO:0000256" key="2">
    <source>
        <dbReference type="ARBA" id="ARBA00022679"/>
    </source>
</evidence>
<dbReference type="AlphaFoldDB" id="A0A0M6WJ81"/>
<reference evidence="4" key="1">
    <citation type="submission" date="2015-05" db="EMBL/GenBank/DDBJ databases">
        <authorList>
            <consortium name="Pathogen Informatics"/>
        </authorList>
    </citation>
    <scope>NUCLEOTIDE SEQUENCE [LARGE SCALE GENOMIC DNA]</scope>
    <source>
        <strain evidence="4">M72</strain>
    </source>
</reference>
<evidence type="ECO:0000256" key="1">
    <source>
        <dbReference type="ARBA" id="ARBA00010566"/>
    </source>
</evidence>
<accession>A0A0M6WJ81</accession>
<name>A0A0M6WJ81_9FIRM</name>
<dbReference type="GO" id="GO:0005829">
    <property type="term" value="C:cytosol"/>
    <property type="evidence" value="ECO:0007669"/>
    <property type="project" value="TreeGrafter"/>
</dbReference>
<dbReference type="EMBL" id="CVRR01000013">
    <property type="protein sequence ID" value="CRL36751.1"/>
    <property type="molecule type" value="Genomic_DNA"/>
</dbReference>
<dbReference type="Gene3D" id="1.10.580.10">
    <property type="entry name" value="Citrate Synthase, domain 1"/>
    <property type="match status" value="1"/>
</dbReference>
<dbReference type="Pfam" id="PF00285">
    <property type="entry name" value="Citrate_synt"/>
    <property type="match status" value="1"/>
</dbReference>
<proteinExistence type="inferred from homology"/>
<dbReference type="InterPro" id="IPR002020">
    <property type="entry name" value="Citrate_synthase"/>
</dbReference>
<dbReference type="InterPro" id="IPR016142">
    <property type="entry name" value="Citrate_synth-like_lrg_a-sub"/>
</dbReference>
<dbReference type="Proteomes" id="UP000049979">
    <property type="component" value="Unassembled WGS sequence"/>
</dbReference>
<organism evidence="3 4">
    <name type="scientific">Roseburia faecis</name>
    <dbReference type="NCBI Taxonomy" id="301302"/>
    <lineage>
        <taxon>Bacteria</taxon>
        <taxon>Bacillati</taxon>
        <taxon>Bacillota</taxon>
        <taxon>Clostridia</taxon>
        <taxon>Lachnospirales</taxon>
        <taxon>Lachnospiraceae</taxon>
        <taxon>Roseburia</taxon>
    </lineage>
</organism>